<feature type="signal peptide" evidence="12">
    <location>
        <begin position="1"/>
        <end position="28"/>
    </location>
</feature>
<dbReference type="InterPro" id="IPR037066">
    <property type="entry name" value="Plug_dom_sf"/>
</dbReference>
<evidence type="ECO:0000256" key="1">
    <source>
        <dbReference type="ARBA" id="ARBA00004571"/>
    </source>
</evidence>
<dbReference type="Proteomes" id="UP000004407">
    <property type="component" value="Unassembled WGS sequence"/>
</dbReference>
<dbReference type="InterPro" id="IPR000531">
    <property type="entry name" value="Beta-barrel_TonB"/>
</dbReference>
<dbReference type="PANTHER" id="PTHR30069">
    <property type="entry name" value="TONB-DEPENDENT OUTER MEMBRANE RECEPTOR"/>
    <property type="match status" value="1"/>
</dbReference>
<gene>
    <name evidence="15" type="ORF">HMPREF0673_00772</name>
</gene>
<dbReference type="Pfam" id="PF00593">
    <property type="entry name" value="TonB_dep_Rec_b-barrel"/>
    <property type="match status" value="1"/>
</dbReference>
<dbReference type="FunFam" id="2.60.40.1120:FF:000003">
    <property type="entry name" value="Outer membrane protein Omp121"/>
    <property type="match status" value="1"/>
</dbReference>
<dbReference type="SUPFAM" id="SSF49464">
    <property type="entry name" value="Carboxypeptidase regulatory domain-like"/>
    <property type="match status" value="1"/>
</dbReference>
<evidence type="ECO:0000313" key="15">
    <source>
        <dbReference type="EMBL" id="EHJ41424.1"/>
    </source>
</evidence>
<evidence type="ECO:0000256" key="8">
    <source>
        <dbReference type="ARBA" id="ARBA00023170"/>
    </source>
</evidence>
<evidence type="ECO:0000256" key="11">
    <source>
        <dbReference type="RuleBase" id="RU003357"/>
    </source>
</evidence>
<dbReference type="FunFam" id="2.170.130.10:FF:000008">
    <property type="entry name" value="SusC/RagA family TonB-linked outer membrane protein"/>
    <property type="match status" value="1"/>
</dbReference>
<dbReference type="NCBIfam" id="TIGR04057">
    <property type="entry name" value="SusC_RagA_signa"/>
    <property type="match status" value="1"/>
</dbReference>
<keyword evidence="2 10" id="KW-0813">Transport</keyword>
<dbReference type="InterPro" id="IPR023997">
    <property type="entry name" value="TonB-dep_OMP_SusC/RagA_CS"/>
</dbReference>
<dbReference type="Pfam" id="PF13715">
    <property type="entry name" value="CarbopepD_reg_2"/>
    <property type="match status" value="1"/>
</dbReference>
<evidence type="ECO:0000256" key="3">
    <source>
        <dbReference type="ARBA" id="ARBA00022452"/>
    </source>
</evidence>
<dbReference type="Gene3D" id="2.40.170.20">
    <property type="entry name" value="TonB-dependent receptor, beta-barrel domain"/>
    <property type="match status" value="1"/>
</dbReference>
<dbReference type="Gene3D" id="2.170.130.10">
    <property type="entry name" value="TonB-dependent receptor, plug domain"/>
    <property type="match status" value="1"/>
</dbReference>
<dbReference type="HOGENOM" id="CLU_004317_0_2_10"/>
<sequence>MKKQVKFPNALRTATLSAGLFLSASAFAQQVVVKGNVVDETGEPVIGASVKVVGGTLGTVTDIDGNFTLNADKKSTIEVTYIGYEPVKMQAGQNLTIHLKNTSSTLNEVVVIGYGAVKKSDLTGSVTALKPDSKNKGLVVNAQDMLSGKVAGVNVTSNSGEPGVGTQIRIRGGSSLNASNDPLIVIDGVPMDNNKVGVTMGNSASNLLSTINPQDIESFNVLKDASATAIYGSRGSNGVIIITTKKGHKGQKPEVSYSGSVSVSQKKKTYEMMNGDQYRAYVKSLFNENDDAVKALGTANTDWQDLIYRTAVSHDHNITVAGSAGKFLPYRVSVGYTSQQGILKNSDYNRYTASVNLNPSLLNDHLNLNLNAKGMYSKAKKADTGAIGNAVSFDPTQSPYNFTSQRDIALLEANGGVQQTLNNFGGYFNWLTSASAYNNPQWPFTRFNDAPANPLAQLELGGNVEKVRSFIGSADIDYKVHGFEDLRLHMTLGAEIAKGTVDETQPTSYPTTLYYGGITDNENFKRNLLLSAYAQYYKDFSKNHHFDIMGGYEYQHFFFRYNNSWIQYYPQSDAQAGNVFKDTKDIDKYENFLVSFFGRANYTLMNRYFFTATVRDDGSSRFKDHWGLFPSFAFAWRMKDENNLKDIKWLSDLKFRAGYGVTGQQEGISNYLWFKQYKKGQNYGQYPIIGDGTIYTPLYYNDKLKWEKTTTYNLGLDFGICNRLTGSIDWYVRNTTDLINSAPVAALAGSADKGIQNIGSMRNTGVELSLNYVAVNTKDWYWTMNYNLTYNRNRITDLNGVSDTGDPVTTGDNIDNVNKVLAYQTGYAANSFYVYEQMYDKNGKPIEGAVVDRNGDGVISNADKYLYKQVAAPVTMGFSTRVEWKNFDLGFSLRANLGNYVFNNFEQGKRLKTTSSVWCQNAYLANRPVNTLGWDSDALESKLSDYFVQNASFLKMDNITLGYSFNRLFKSGSWKGISGRVYASCSNVFTITNYKGIDPEVYNGIDNNIYPRPITFQFGLNLTF</sequence>
<evidence type="ECO:0000256" key="2">
    <source>
        <dbReference type="ARBA" id="ARBA00022448"/>
    </source>
</evidence>
<dbReference type="GO" id="GO:0044718">
    <property type="term" value="P:siderophore transmembrane transport"/>
    <property type="evidence" value="ECO:0007669"/>
    <property type="project" value="TreeGrafter"/>
</dbReference>
<feature type="domain" description="TonB-dependent receptor-like beta-barrel" evidence="13">
    <location>
        <begin position="496"/>
        <end position="833"/>
    </location>
</feature>
<comment type="caution">
    <text evidence="15">The sequence shown here is derived from an EMBL/GenBank/DDBJ whole genome shotgun (WGS) entry which is preliminary data.</text>
</comment>
<keyword evidence="4 10" id="KW-0812">Transmembrane</keyword>
<dbReference type="EMBL" id="AFZZ01000070">
    <property type="protein sequence ID" value="EHJ41424.1"/>
    <property type="molecule type" value="Genomic_DNA"/>
</dbReference>
<evidence type="ECO:0000256" key="7">
    <source>
        <dbReference type="ARBA" id="ARBA00023136"/>
    </source>
</evidence>
<dbReference type="GO" id="GO:0009279">
    <property type="term" value="C:cell outer membrane"/>
    <property type="evidence" value="ECO:0007669"/>
    <property type="project" value="UniProtKB-SubCell"/>
</dbReference>
<reference evidence="15 16" key="1">
    <citation type="submission" date="2011-08" db="EMBL/GenBank/DDBJ databases">
        <authorList>
            <person name="Weinstock G."/>
            <person name="Sodergren E."/>
            <person name="Clifton S."/>
            <person name="Fulton L."/>
            <person name="Fulton B."/>
            <person name="Courtney L."/>
            <person name="Fronick C."/>
            <person name="Harrison M."/>
            <person name="Strong C."/>
            <person name="Farmer C."/>
            <person name="Delahaunty K."/>
            <person name="Markovic C."/>
            <person name="Hall O."/>
            <person name="Minx P."/>
            <person name="Tomlinson C."/>
            <person name="Mitreva M."/>
            <person name="Hou S."/>
            <person name="Chen J."/>
            <person name="Wollam A."/>
            <person name="Pepin K.H."/>
            <person name="Johnson M."/>
            <person name="Bhonagiri V."/>
            <person name="Zhang X."/>
            <person name="Suruliraj S."/>
            <person name="Warren W."/>
            <person name="Chinwalla A."/>
            <person name="Mardis E.R."/>
            <person name="Wilson R.K."/>
        </authorList>
    </citation>
    <scope>NUCLEOTIDE SEQUENCE [LARGE SCALE GENOMIC DNA]</scope>
    <source>
        <strain evidence="15 16">DSM 18206</strain>
    </source>
</reference>
<keyword evidence="7 10" id="KW-0472">Membrane</keyword>
<feature type="domain" description="TonB-dependent receptor plug" evidence="14">
    <location>
        <begin position="119"/>
        <end position="239"/>
    </location>
</feature>
<dbReference type="Gene3D" id="2.60.40.1120">
    <property type="entry name" value="Carboxypeptidase-like, regulatory domain"/>
    <property type="match status" value="1"/>
</dbReference>
<evidence type="ECO:0000256" key="9">
    <source>
        <dbReference type="ARBA" id="ARBA00023237"/>
    </source>
</evidence>
<dbReference type="InterPro" id="IPR008969">
    <property type="entry name" value="CarboxyPept-like_regulatory"/>
</dbReference>
<dbReference type="PROSITE" id="PS52016">
    <property type="entry name" value="TONB_DEPENDENT_REC_3"/>
    <property type="match status" value="1"/>
</dbReference>
<keyword evidence="9 10" id="KW-0998">Cell outer membrane</keyword>
<dbReference type="InterPro" id="IPR036942">
    <property type="entry name" value="Beta-barrel_TonB_sf"/>
</dbReference>
<dbReference type="AlphaFoldDB" id="G6AVX6"/>
<dbReference type="GO" id="GO:0015344">
    <property type="term" value="F:siderophore uptake transmembrane transporter activity"/>
    <property type="evidence" value="ECO:0007669"/>
    <property type="project" value="TreeGrafter"/>
</dbReference>
<dbReference type="InterPro" id="IPR012910">
    <property type="entry name" value="Plug_dom"/>
</dbReference>
<dbReference type="PANTHER" id="PTHR30069:SF29">
    <property type="entry name" value="HEMOGLOBIN AND HEMOGLOBIN-HAPTOGLOBIN-BINDING PROTEIN 1-RELATED"/>
    <property type="match status" value="1"/>
</dbReference>
<dbReference type="RefSeq" id="WP_007897985.1">
    <property type="nucleotide sequence ID" value="NZ_JH379387.1"/>
</dbReference>
<dbReference type="InterPro" id="IPR039426">
    <property type="entry name" value="TonB-dep_rcpt-like"/>
</dbReference>
<organism evidence="15 16">
    <name type="scientific">Leyella stercorea DSM 18206</name>
    <dbReference type="NCBI Taxonomy" id="1002367"/>
    <lineage>
        <taxon>Bacteria</taxon>
        <taxon>Pseudomonadati</taxon>
        <taxon>Bacteroidota</taxon>
        <taxon>Bacteroidia</taxon>
        <taxon>Bacteroidales</taxon>
        <taxon>Prevotellaceae</taxon>
        <taxon>Leyella</taxon>
    </lineage>
</organism>
<evidence type="ECO:0000256" key="4">
    <source>
        <dbReference type="ARBA" id="ARBA00022692"/>
    </source>
</evidence>
<dbReference type="Pfam" id="PF07715">
    <property type="entry name" value="Plug"/>
    <property type="match status" value="1"/>
</dbReference>
<keyword evidence="5 12" id="KW-0732">Signal</keyword>
<dbReference type="eggNOG" id="COG4771">
    <property type="taxonomic scope" value="Bacteria"/>
</dbReference>
<dbReference type="PATRIC" id="fig|1002367.3.peg.612"/>
<comment type="subcellular location">
    <subcellularLocation>
        <location evidence="1 10">Cell outer membrane</location>
        <topology evidence="1 10">Multi-pass membrane protein</topology>
    </subcellularLocation>
</comment>
<evidence type="ECO:0000256" key="5">
    <source>
        <dbReference type="ARBA" id="ARBA00022729"/>
    </source>
</evidence>
<evidence type="ECO:0000259" key="13">
    <source>
        <dbReference type="Pfam" id="PF00593"/>
    </source>
</evidence>
<accession>G6AVX6</accession>
<keyword evidence="3 10" id="KW-1134">Transmembrane beta strand</keyword>
<evidence type="ECO:0000256" key="6">
    <source>
        <dbReference type="ARBA" id="ARBA00023077"/>
    </source>
</evidence>
<name>G6AVX6_9BACT</name>
<protein>
    <submittedName>
        <fullName evidence="15">TonB-dependent receptor plug domain protein</fullName>
    </submittedName>
</protein>
<proteinExistence type="inferred from homology"/>
<evidence type="ECO:0000259" key="14">
    <source>
        <dbReference type="Pfam" id="PF07715"/>
    </source>
</evidence>
<dbReference type="GeneID" id="78336572"/>
<comment type="similarity">
    <text evidence="10 11">Belongs to the TonB-dependent receptor family.</text>
</comment>
<evidence type="ECO:0000313" key="16">
    <source>
        <dbReference type="Proteomes" id="UP000004407"/>
    </source>
</evidence>
<feature type="chain" id="PRO_5003485061" evidence="12">
    <location>
        <begin position="29"/>
        <end position="1024"/>
    </location>
</feature>
<evidence type="ECO:0000256" key="12">
    <source>
        <dbReference type="SAM" id="SignalP"/>
    </source>
</evidence>
<keyword evidence="6 11" id="KW-0798">TonB box</keyword>
<dbReference type="InterPro" id="IPR023996">
    <property type="entry name" value="TonB-dep_OMP_SusC/RagA"/>
</dbReference>
<dbReference type="NCBIfam" id="TIGR04056">
    <property type="entry name" value="OMP_RagA_SusC"/>
    <property type="match status" value="1"/>
</dbReference>
<evidence type="ECO:0000256" key="10">
    <source>
        <dbReference type="PROSITE-ProRule" id="PRU01360"/>
    </source>
</evidence>
<dbReference type="SUPFAM" id="SSF56935">
    <property type="entry name" value="Porins"/>
    <property type="match status" value="1"/>
</dbReference>
<keyword evidence="8 15" id="KW-0675">Receptor</keyword>